<dbReference type="AlphaFoldDB" id="A0A2M4CFC2"/>
<proteinExistence type="predicted"/>
<dbReference type="EMBL" id="GGFJ01014487">
    <property type="protein sequence ID" value="MBW63628.1"/>
    <property type="molecule type" value="Transcribed_RNA"/>
</dbReference>
<sequence>MRLAMVGYQGRLSLVPRPALWSVVLSLWLQTSSPGVRCVEQFIEALWYLRIPPRTRDSITETLHQCSLLH</sequence>
<evidence type="ECO:0000313" key="1">
    <source>
        <dbReference type="EMBL" id="MBW63628.1"/>
    </source>
</evidence>
<reference evidence="1" key="1">
    <citation type="submission" date="2018-01" db="EMBL/GenBank/DDBJ databases">
        <title>An insight into the sialome of Amazonian anophelines.</title>
        <authorList>
            <person name="Ribeiro J.M."/>
            <person name="Scarpassa V."/>
            <person name="Calvo E."/>
        </authorList>
    </citation>
    <scope>NUCLEOTIDE SEQUENCE</scope>
    <source>
        <tissue evidence="1">Salivary glands</tissue>
    </source>
</reference>
<name>A0A2M4CFC2_9DIPT</name>
<accession>A0A2M4CFC2</accession>
<protein>
    <submittedName>
        <fullName evidence="1">Putative secreted protein</fullName>
    </submittedName>
</protein>
<organism evidence="1">
    <name type="scientific">Anopheles marajoara</name>
    <dbReference type="NCBI Taxonomy" id="58244"/>
    <lineage>
        <taxon>Eukaryota</taxon>
        <taxon>Metazoa</taxon>
        <taxon>Ecdysozoa</taxon>
        <taxon>Arthropoda</taxon>
        <taxon>Hexapoda</taxon>
        <taxon>Insecta</taxon>
        <taxon>Pterygota</taxon>
        <taxon>Neoptera</taxon>
        <taxon>Endopterygota</taxon>
        <taxon>Diptera</taxon>
        <taxon>Nematocera</taxon>
        <taxon>Culicoidea</taxon>
        <taxon>Culicidae</taxon>
        <taxon>Anophelinae</taxon>
        <taxon>Anopheles</taxon>
    </lineage>
</organism>